<evidence type="ECO:0000256" key="6">
    <source>
        <dbReference type="RuleBase" id="RU363053"/>
    </source>
</evidence>
<evidence type="ECO:0000256" key="1">
    <source>
        <dbReference type="ARBA" id="ARBA00004141"/>
    </source>
</evidence>
<evidence type="ECO:0000313" key="9">
    <source>
        <dbReference type="EMBL" id="PVU98991.1"/>
    </source>
</evidence>
<evidence type="ECO:0000256" key="5">
    <source>
        <dbReference type="ARBA" id="ARBA00023136"/>
    </source>
</evidence>
<dbReference type="Proteomes" id="UP000245699">
    <property type="component" value="Unassembled WGS sequence"/>
</dbReference>
<dbReference type="EMBL" id="MBFT01001093">
    <property type="protein sequence ID" value="PVU85382.1"/>
    <property type="molecule type" value="Genomic_DNA"/>
</dbReference>
<dbReference type="GO" id="GO:0005739">
    <property type="term" value="C:mitochondrion"/>
    <property type="evidence" value="ECO:0007669"/>
    <property type="project" value="TreeGrafter"/>
</dbReference>
<evidence type="ECO:0000256" key="2">
    <source>
        <dbReference type="ARBA" id="ARBA00006824"/>
    </source>
</evidence>
<evidence type="ECO:0000256" key="3">
    <source>
        <dbReference type="ARBA" id="ARBA00022692"/>
    </source>
</evidence>
<dbReference type="PANTHER" id="PTHR11266">
    <property type="entry name" value="PEROXISOMAL MEMBRANE PROTEIN 2, PXMP2 MPV17"/>
    <property type="match status" value="1"/>
</dbReference>
<dbReference type="AlphaFoldDB" id="A0A2T9Z341"/>
<protein>
    <recommendedName>
        <fullName evidence="11">Protein SYM1</fullName>
    </recommendedName>
</protein>
<evidence type="ECO:0000256" key="4">
    <source>
        <dbReference type="ARBA" id="ARBA00022989"/>
    </source>
</evidence>
<feature type="region of interest" description="Disordered" evidence="7">
    <location>
        <begin position="226"/>
        <end position="246"/>
    </location>
</feature>
<evidence type="ECO:0000313" key="10">
    <source>
        <dbReference type="Proteomes" id="UP000245699"/>
    </source>
</evidence>
<keyword evidence="10" id="KW-1185">Reference proteome</keyword>
<dbReference type="EMBL" id="MBFT01000058">
    <property type="protein sequence ID" value="PVU98991.1"/>
    <property type="molecule type" value="Genomic_DNA"/>
</dbReference>
<dbReference type="OrthoDB" id="10267969at2759"/>
<dbReference type="GO" id="GO:0016020">
    <property type="term" value="C:membrane"/>
    <property type="evidence" value="ECO:0007669"/>
    <property type="project" value="UniProtKB-SubCell"/>
</dbReference>
<dbReference type="Pfam" id="PF04117">
    <property type="entry name" value="Mpv17_PMP22"/>
    <property type="match status" value="1"/>
</dbReference>
<keyword evidence="3" id="KW-0812">Transmembrane</keyword>
<proteinExistence type="inferred from homology"/>
<accession>A0A2T9Z341</accession>
<evidence type="ECO:0000256" key="7">
    <source>
        <dbReference type="SAM" id="MobiDB-lite"/>
    </source>
</evidence>
<dbReference type="STRING" id="61424.A0A2T9Z341"/>
<comment type="similarity">
    <text evidence="2 6">Belongs to the peroxisomal membrane protein PXMP2/4 family.</text>
</comment>
<organism evidence="9 10">
    <name type="scientific">Furculomyces boomerangus</name>
    <dbReference type="NCBI Taxonomy" id="61424"/>
    <lineage>
        <taxon>Eukaryota</taxon>
        <taxon>Fungi</taxon>
        <taxon>Fungi incertae sedis</taxon>
        <taxon>Zoopagomycota</taxon>
        <taxon>Kickxellomycotina</taxon>
        <taxon>Harpellomycetes</taxon>
        <taxon>Harpellales</taxon>
        <taxon>Harpellaceae</taxon>
        <taxon>Furculomyces</taxon>
    </lineage>
</organism>
<reference evidence="9 10" key="1">
    <citation type="journal article" date="2018" name="MBio">
        <title>Comparative Genomics Reveals the Core Gene Toolbox for the Fungus-Insect Symbiosis.</title>
        <authorList>
            <person name="Wang Y."/>
            <person name="Stata M."/>
            <person name="Wang W."/>
            <person name="Stajich J.E."/>
            <person name="White M.M."/>
            <person name="Moncalvo J.M."/>
        </authorList>
    </citation>
    <scope>NUCLEOTIDE SEQUENCE [LARGE SCALE GENOMIC DNA]</scope>
    <source>
        <strain evidence="9 10">AUS-77-4</strain>
    </source>
</reference>
<keyword evidence="4" id="KW-1133">Transmembrane helix</keyword>
<gene>
    <name evidence="9" type="ORF">BB559_001096</name>
    <name evidence="8" type="ORF">BB559_007057</name>
</gene>
<dbReference type="PANTHER" id="PTHR11266:SF50">
    <property type="entry name" value="VACUOLAR MEMBRANE PROTEIN YOR292C"/>
    <property type="match status" value="1"/>
</dbReference>
<comment type="subcellular location">
    <subcellularLocation>
        <location evidence="1">Membrane</location>
        <topology evidence="1">Multi-pass membrane protein</topology>
    </subcellularLocation>
</comment>
<name>A0A2T9Z341_9FUNG</name>
<evidence type="ECO:0008006" key="11">
    <source>
        <dbReference type="Google" id="ProtNLM"/>
    </source>
</evidence>
<comment type="caution">
    <text evidence="9">The sequence shown here is derived from an EMBL/GenBank/DDBJ whole genome shotgun (WGS) entry which is preliminary data.</text>
</comment>
<evidence type="ECO:0000313" key="8">
    <source>
        <dbReference type="EMBL" id="PVU85382.1"/>
    </source>
</evidence>
<keyword evidence="5" id="KW-0472">Membrane</keyword>
<dbReference type="InterPro" id="IPR007248">
    <property type="entry name" value="Mpv17_PMP22"/>
</dbReference>
<sequence length="246" mass="28357">MAFLFKLWKKSAESRPFTTIAITEFGLASCGDVLAQSIDRFKIFESKSTQLVSLVESESIENNNNNENTSGWYDISRTLRFAVCAASLSPIGFRWHKYLDKRFPLTKIKKSTIPKKYTFKDRFIQLKPVAKRVGSDQFIYEPFVYVCLFTQLSFLEGLNKEQLKNKLISVAFPAYLTGLALWPFIQAINFTFVPLILRVPFSSLFDIFWDTYLSWSNSHATIDSKKELSQPTPESHTLKMWPSITN</sequence>